<proteinExistence type="predicted"/>
<feature type="chain" id="PRO_5015180390" description="Secreted protein" evidence="1">
    <location>
        <begin position="28"/>
        <end position="104"/>
    </location>
</feature>
<dbReference type="OrthoDB" id="3540574at2"/>
<dbReference type="EMBL" id="PYBJ01000022">
    <property type="protein sequence ID" value="PSM39901.1"/>
    <property type="molecule type" value="Genomic_DNA"/>
</dbReference>
<protein>
    <recommendedName>
        <fullName evidence="4">Secreted protein</fullName>
    </recommendedName>
</protein>
<name>A0A2P8Q0X4_9ACTN</name>
<reference evidence="2 3" key="1">
    <citation type="submission" date="2018-03" db="EMBL/GenBank/DDBJ databases">
        <title>Streptomyces dioscori sp. nov., a novel endophytic actinobacterium isolated from bulbil of Dioscorea bulbifera L.</title>
        <authorList>
            <person name="Zhikuan W."/>
        </authorList>
    </citation>
    <scope>NUCLEOTIDE SEQUENCE [LARGE SCALE GENOMIC DNA]</scope>
    <source>
        <strain evidence="2 3">A217</strain>
    </source>
</reference>
<sequence>MRRKLKAAGAAVSLAMSLVLLPSAASAASGNDVSIQACGYYETQTDAYYNHCVNNPPPGVGARLQVDYDWTPFDGYECVRPGETHLGSTSDIDNAWYLSTCRFA</sequence>
<organism evidence="2 3">
    <name type="scientific">Streptomyces dioscori</name>
    <dbReference type="NCBI Taxonomy" id="2109333"/>
    <lineage>
        <taxon>Bacteria</taxon>
        <taxon>Bacillati</taxon>
        <taxon>Actinomycetota</taxon>
        <taxon>Actinomycetes</taxon>
        <taxon>Kitasatosporales</taxon>
        <taxon>Streptomycetaceae</taxon>
        <taxon>Streptomyces</taxon>
        <taxon>Streptomyces aurantiacus group</taxon>
    </lineage>
</organism>
<dbReference type="AlphaFoldDB" id="A0A2P8Q0X4"/>
<evidence type="ECO:0008006" key="4">
    <source>
        <dbReference type="Google" id="ProtNLM"/>
    </source>
</evidence>
<feature type="signal peptide" evidence="1">
    <location>
        <begin position="1"/>
        <end position="27"/>
    </location>
</feature>
<evidence type="ECO:0000256" key="1">
    <source>
        <dbReference type="SAM" id="SignalP"/>
    </source>
</evidence>
<evidence type="ECO:0000313" key="2">
    <source>
        <dbReference type="EMBL" id="PSM39901.1"/>
    </source>
</evidence>
<keyword evidence="3" id="KW-1185">Reference proteome</keyword>
<dbReference type="Proteomes" id="UP000240429">
    <property type="component" value="Unassembled WGS sequence"/>
</dbReference>
<dbReference type="Pfam" id="PF19882">
    <property type="entry name" value="DUF6355"/>
    <property type="match status" value="1"/>
</dbReference>
<evidence type="ECO:0000313" key="3">
    <source>
        <dbReference type="Proteomes" id="UP000240429"/>
    </source>
</evidence>
<accession>A0A2P8Q0X4</accession>
<gene>
    <name evidence="2" type="ORF">C6Y14_28880</name>
</gene>
<comment type="caution">
    <text evidence="2">The sequence shown here is derived from an EMBL/GenBank/DDBJ whole genome shotgun (WGS) entry which is preliminary data.</text>
</comment>
<dbReference type="InterPro" id="IPR045935">
    <property type="entry name" value="DUF6355"/>
</dbReference>
<keyword evidence="1" id="KW-0732">Signal</keyword>